<organism evidence="1 2">
    <name type="scientific">Streptomyces spectabilis</name>
    <dbReference type="NCBI Taxonomy" id="68270"/>
    <lineage>
        <taxon>Bacteria</taxon>
        <taxon>Bacillati</taxon>
        <taxon>Actinomycetota</taxon>
        <taxon>Actinomycetes</taxon>
        <taxon>Kitasatosporales</taxon>
        <taxon>Streptomycetaceae</taxon>
        <taxon>Streptomyces</taxon>
    </lineage>
</organism>
<dbReference type="Proteomes" id="UP000549009">
    <property type="component" value="Unassembled WGS sequence"/>
</dbReference>
<proteinExistence type="predicted"/>
<name>A0A7W8ETN5_STRST</name>
<dbReference type="EMBL" id="JACHJD010000003">
    <property type="protein sequence ID" value="MBB5103348.1"/>
    <property type="molecule type" value="Genomic_DNA"/>
</dbReference>
<accession>A0A7W8ETN5</accession>
<reference evidence="1 2" key="1">
    <citation type="submission" date="2020-08" db="EMBL/GenBank/DDBJ databases">
        <title>Genomic Encyclopedia of Type Strains, Phase III (KMG-III): the genomes of soil and plant-associated and newly described type strains.</title>
        <authorList>
            <person name="Whitman W."/>
        </authorList>
    </citation>
    <scope>NUCLEOTIDE SEQUENCE [LARGE SCALE GENOMIC DNA]</scope>
    <source>
        <strain evidence="1 2">CECT 3146</strain>
    </source>
</reference>
<gene>
    <name evidence="1" type="ORF">FHS40_002401</name>
</gene>
<evidence type="ECO:0000313" key="1">
    <source>
        <dbReference type="EMBL" id="MBB5103348.1"/>
    </source>
</evidence>
<comment type="caution">
    <text evidence="1">The sequence shown here is derived from an EMBL/GenBank/DDBJ whole genome shotgun (WGS) entry which is preliminary data.</text>
</comment>
<keyword evidence="2" id="KW-1185">Reference proteome</keyword>
<sequence length="156" mass="16790">MHHSNKEAHAMTATTIDLRTGRALVDDDLFSSVAHFVHVHSGQPMGRAEHIVDQALAFVFTAATTTVNMVPSDDVDLGLHAFILHTEAYAEFCDRHAGRFLHHNPAPGAGGRTLEAVTASVHAMKAAGFAIRDELWTVNSESAAQCDADCGRPYGK</sequence>
<dbReference type="AlphaFoldDB" id="A0A7W8ETN5"/>
<evidence type="ECO:0000313" key="2">
    <source>
        <dbReference type="Proteomes" id="UP000549009"/>
    </source>
</evidence>
<protein>
    <submittedName>
        <fullName evidence="1">Uncharacterized protein</fullName>
    </submittedName>
</protein>